<dbReference type="SUPFAM" id="SSF160631">
    <property type="entry name" value="SMI1/KNR4-like"/>
    <property type="match status" value="1"/>
</dbReference>
<keyword evidence="3" id="KW-1185">Reference proteome</keyword>
<dbReference type="EMBL" id="KE504158">
    <property type="protein sequence ID" value="EPS99292.1"/>
    <property type="molecule type" value="Genomic_DNA"/>
</dbReference>
<dbReference type="Pfam" id="PF09346">
    <property type="entry name" value="SMI1_KNR4"/>
    <property type="match status" value="1"/>
</dbReference>
<organism evidence="2 3">
    <name type="scientific">Fomitopsis schrenkii</name>
    <name type="common">Brown rot fungus</name>
    <dbReference type="NCBI Taxonomy" id="2126942"/>
    <lineage>
        <taxon>Eukaryota</taxon>
        <taxon>Fungi</taxon>
        <taxon>Dikarya</taxon>
        <taxon>Basidiomycota</taxon>
        <taxon>Agaricomycotina</taxon>
        <taxon>Agaricomycetes</taxon>
        <taxon>Polyporales</taxon>
        <taxon>Fomitopsis</taxon>
    </lineage>
</organism>
<dbReference type="InterPro" id="IPR018958">
    <property type="entry name" value="Knr4/Smi1-like_dom"/>
</dbReference>
<dbReference type="InParanoid" id="S8E3E7"/>
<reference evidence="2 3" key="1">
    <citation type="journal article" date="2012" name="Science">
        <title>The Paleozoic origin of enzymatic lignin decomposition reconstructed from 31 fungal genomes.</title>
        <authorList>
            <person name="Floudas D."/>
            <person name="Binder M."/>
            <person name="Riley R."/>
            <person name="Barry K."/>
            <person name="Blanchette R.A."/>
            <person name="Henrissat B."/>
            <person name="Martinez A.T."/>
            <person name="Otillar R."/>
            <person name="Spatafora J.W."/>
            <person name="Yadav J.S."/>
            <person name="Aerts A."/>
            <person name="Benoit I."/>
            <person name="Boyd A."/>
            <person name="Carlson A."/>
            <person name="Copeland A."/>
            <person name="Coutinho P.M."/>
            <person name="de Vries R.P."/>
            <person name="Ferreira P."/>
            <person name="Findley K."/>
            <person name="Foster B."/>
            <person name="Gaskell J."/>
            <person name="Glotzer D."/>
            <person name="Gorecki P."/>
            <person name="Heitman J."/>
            <person name="Hesse C."/>
            <person name="Hori C."/>
            <person name="Igarashi K."/>
            <person name="Jurgens J.A."/>
            <person name="Kallen N."/>
            <person name="Kersten P."/>
            <person name="Kohler A."/>
            <person name="Kuees U."/>
            <person name="Kumar T.K.A."/>
            <person name="Kuo A."/>
            <person name="LaButti K."/>
            <person name="Larrondo L.F."/>
            <person name="Lindquist E."/>
            <person name="Ling A."/>
            <person name="Lombard V."/>
            <person name="Lucas S."/>
            <person name="Lundell T."/>
            <person name="Martin R."/>
            <person name="McLaughlin D.J."/>
            <person name="Morgenstern I."/>
            <person name="Morin E."/>
            <person name="Murat C."/>
            <person name="Nagy L.G."/>
            <person name="Nolan M."/>
            <person name="Ohm R.A."/>
            <person name="Patyshakuliyeva A."/>
            <person name="Rokas A."/>
            <person name="Ruiz-Duenas F.J."/>
            <person name="Sabat G."/>
            <person name="Salamov A."/>
            <person name="Samejima M."/>
            <person name="Schmutz J."/>
            <person name="Slot J.C."/>
            <person name="St John F."/>
            <person name="Stenlid J."/>
            <person name="Sun H."/>
            <person name="Sun S."/>
            <person name="Syed K."/>
            <person name="Tsang A."/>
            <person name="Wiebenga A."/>
            <person name="Young D."/>
            <person name="Pisabarro A."/>
            <person name="Eastwood D.C."/>
            <person name="Martin F."/>
            <person name="Cullen D."/>
            <person name="Grigoriev I.V."/>
            <person name="Hibbett D.S."/>
        </authorList>
    </citation>
    <scope>NUCLEOTIDE SEQUENCE</scope>
    <source>
        <strain evidence="3">FP-58527</strain>
    </source>
</reference>
<evidence type="ECO:0000313" key="3">
    <source>
        <dbReference type="Proteomes" id="UP000015241"/>
    </source>
</evidence>
<dbReference type="InterPro" id="IPR037883">
    <property type="entry name" value="Knr4/Smi1-like_sf"/>
</dbReference>
<name>S8E3E7_FOMSC</name>
<dbReference type="SUPFAM" id="SSF52317">
    <property type="entry name" value="Class I glutamine amidotransferase-like"/>
    <property type="match status" value="1"/>
</dbReference>
<dbReference type="Proteomes" id="UP000015241">
    <property type="component" value="Unassembled WGS sequence"/>
</dbReference>
<dbReference type="eggNOG" id="ENOG502SXC4">
    <property type="taxonomic scope" value="Eukaryota"/>
</dbReference>
<protein>
    <recommendedName>
        <fullName evidence="1">Knr4/Smi1-like domain-containing protein</fullName>
    </recommendedName>
</protein>
<dbReference type="SMART" id="SM00860">
    <property type="entry name" value="SMI1_KNR4"/>
    <property type="match status" value="1"/>
</dbReference>
<sequence length="678" mass="76295">MMEILKAFYGMPREEEEKEEGQLNSRGLWLLRVLSSESPASWRLDLHERYSLLGDVARGVSVNTSPDALLPLDRLRIRQESTYVTVQDESRDALSHLNIGQANILSVTSFLSGARIESYDLLFVPGTRDAAHVAPEVAGDAIRRIFHDRMNAIATGNARIALAASGLLRDRVASSDCLQLTDTYIERARAWDVETRIVRDGGLWTANDDPETLTTLAILYKASRHYTIGGVFPLSVWDKYFGGSDDEPHRLPPTSSVPASRTSGDDLAAELGGLSLSDDSQEIADLIFHFAIRLALEGYVDQCNSLLTSLFIISPNAMENLGAPCMRPIEFVWESFDARPAVPWNSPSREDLDQWDREYRNIHHLPPDEDREDILESIKLRISMSDDWLLTPYTLSGAVVMALDAGWNDQAREWILKLVQDAYEIDSNHVWASRIARWRPLAHFCKAGIVAEVTGRTPEQADHDAEAVKRAINSLRSSSTTSRTEQRESSVPRFADLAWDVLVPMLNVLKWEQHETLLKPPASSAAIRDAEERLGITLPEDYKQFLLVSNGIEFMPSIDAPGFRAIEALKWETAEELGLDEFRVDLGCKTDPGEYERLPKMARVLVISDDSEETVWFVDPATAREAIHVLRDEGRSDDVTGQPGWRAVFWANYLTELEWLPSFRGYMERLAEKAEKAK</sequence>
<dbReference type="AlphaFoldDB" id="S8E3E7"/>
<gene>
    <name evidence="2" type="ORF">FOMPIDRAFT_1050800</name>
</gene>
<dbReference type="HOGENOM" id="CLU_026018_0_0_1"/>
<feature type="domain" description="Knr4/Smi1-like" evidence="1">
    <location>
        <begin position="521"/>
        <end position="669"/>
    </location>
</feature>
<dbReference type="OrthoDB" id="2788868at2759"/>
<dbReference type="InterPro" id="IPR029062">
    <property type="entry name" value="Class_I_gatase-like"/>
</dbReference>
<accession>S8E3E7</accession>
<dbReference type="Gene3D" id="3.40.50.880">
    <property type="match status" value="1"/>
</dbReference>
<evidence type="ECO:0000259" key="1">
    <source>
        <dbReference type="SMART" id="SM00860"/>
    </source>
</evidence>
<proteinExistence type="predicted"/>
<dbReference type="Gene3D" id="3.40.1580.10">
    <property type="entry name" value="SMI1/KNR4-like"/>
    <property type="match status" value="1"/>
</dbReference>
<evidence type="ECO:0000313" key="2">
    <source>
        <dbReference type="EMBL" id="EPS99292.1"/>
    </source>
</evidence>